<keyword evidence="2" id="KW-0378">Hydrolase</keyword>
<sequence length="398" mass="43857">MVQGLKLLLNGYDSGHGDEIIGLLANAEHLECIVAFAKSSASETILEPLKQAIARGMSARVAVGLSLFVTDPAMLYELFKLEKNSQNKLELYLSSTEDTFHPKVYAVREPGGHRVIVGSANLTAGGFSNNYEASVVVNDRDGALMASVQEHFGGLIEEGALTRATMARIDGYAKLHAVHEAWRKMASRRAEKICRGDLHSLEVLADRLADMKADDSSYGFTAQQTYRARGRLIARRRIKEIAGLGKVARDTFLEAYEGLLECFHSGGLHRGKGIVSQKSSLFITALAEVLELNRATPAQAFGLLHSHFEAIERAGINVLTEILHALDNKRYAVMNQNAVSGLIVAGYDQYPLGPLKTNVTPELYEQFCRDAREVQNQLELKNLSEVDALFNYVYWLGE</sequence>
<dbReference type="SUPFAM" id="SSF56024">
    <property type="entry name" value="Phospholipase D/nuclease"/>
    <property type="match status" value="1"/>
</dbReference>
<evidence type="ECO:0000313" key="2">
    <source>
        <dbReference type="EMBL" id="PQO98949.1"/>
    </source>
</evidence>
<evidence type="ECO:0000259" key="1">
    <source>
        <dbReference type="Pfam" id="PF13091"/>
    </source>
</evidence>
<gene>
    <name evidence="2" type="ORF">C5612_27115</name>
</gene>
<organism evidence="2 3">
    <name type="scientific">Pseudomonas frederiksbergensis</name>
    <dbReference type="NCBI Taxonomy" id="104087"/>
    <lineage>
        <taxon>Bacteria</taxon>
        <taxon>Pseudomonadati</taxon>
        <taxon>Pseudomonadota</taxon>
        <taxon>Gammaproteobacteria</taxon>
        <taxon>Pseudomonadales</taxon>
        <taxon>Pseudomonadaceae</taxon>
        <taxon>Pseudomonas</taxon>
    </lineage>
</organism>
<dbReference type="EMBL" id="PUIN01000018">
    <property type="protein sequence ID" value="PQO98949.1"/>
    <property type="molecule type" value="Genomic_DNA"/>
</dbReference>
<dbReference type="AlphaFoldDB" id="A0A2S8H8Y6"/>
<keyword evidence="2" id="KW-0540">Nuclease</keyword>
<protein>
    <submittedName>
        <fullName evidence="2">NgoFVII family restriction endonuclease</fullName>
    </submittedName>
</protein>
<dbReference type="Pfam" id="PF13091">
    <property type="entry name" value="PLDc_2"/>
    <property type="match status" value="1"/>
</dbReference>
<reference evidence="2 3" key="1">
    <citation type="submission" date="2018-02" db="EMBL/GenBank/DDBJ databases">
        <title>Draft genome sequencing of Pseudomonas frederiksbergensis 11-D3.</title>
        <authorList>
            <person name="Zheng B.-X."/>
        </authorList>
    </citation>
    <scope>NUCLEOTIDE SEQUENCE [LARGE SCALE GENOMIC DNA]</scope>
    <source>
        <strain evidence="2 3">11-D3</strain>
    </source>
</reference>
<keyword evidence="2" id="KW-0255">Endonuclease</keyword>
<dbReference type="InterPro" id="IPR025202">
    <property type="entry name" value="PLD-like_dom"/>
</dbReference>
<name>A0A2S8H8Y6_9PSED</name>
<proteinExistence type="predicted"/>
<dbReference type="CDD" id="cd09117">
    <property type="entry name" value="PLDc_Bfil_DEXD_like"/>
    <property type="match status" value="1"/>
</dbReference>
<dbReference type="Gene3D" id="3.30.870.10">
    <property type="entry name" value="Endonuclease Chain A"/>
    <property type="match status" value="1"/>
</dbReference>
<accession>A0A2S8H8Y6</accession>
<dbReference type="GO" id="GO:0004519">
    <property type="term" value="F:endonuclease activity"/>
    <property type="evidence" value="ECO:0007669"/>
    <property type="project" value="UniProtKB-KW"/>
</dbReference>
<evidence type="ECO:0000313" key="3">
    <source>
        <dbReference type="Proteomes" id="UP000239687"/>
    </source>
</evidence>
<feature type="domain" description="Phospholipase D-like" evidence="1">
    <location>
        <begin position="23"/>
        <end position="153"/>
    </location>
</feature>
<comment type="caution">
    <text evidence="2">The sequence shown here is derived from an EMBL/GenBank/DDBJ whole genome shotgun (WGS) entry which is preliminary data.</text>
</comment>
<dbReference type="Proteomes" id="UP000239687">
    <property type="component" value="Unassembled WGS sequence"/>
</dbReference>